<reference evidence="2" key="1">
    <citation type="submission" date="2019-06" db="EMBL/GenBank/DDBJ databases">
        <title>The complete genome of Emcibacter congregatus ZYLT.</title>
        <authorList>
            <person name="Zhao Z."/>
        </authorList>
    </citation>
    <scope>NUCLEOTIDE SEQUENCE [LARGE SCALE GENOMIC DNA]</scope>
    <source>
        <strain evidence="2">MCCC 1A06723</strain>
    </source>
</reference>
<sequence>MLPDAPKASAGEEGRQKYRDLLEIYSLSLRNKMDREFFRKDVRARAKFYSTLSKQRPKESNAAIHFTALYHIHREVLEAFGPEPKPKPRGSKAPTVPLSYPELSKEFTLRVHFLKNGSLRREKAAVLTRHADEVSQQKAKNGDVLLSVSVHPERVQFFERLIEALGADGLGPSPFKRGSFEGYIASDGVFVKKTGWDDLASPWRRMSDDNANARLFHWSLRRGQLDPSITLPEIPSIPGSLPWDPDERFNRILILTQQDSLNEADKILEEIDSCERDVLFDEVLYLRYLLNQTPKANDLRYLVNKYISSSSIRERLVEEYDEFIDCIDNVLSDTGPLPEGFPGLSSSIEMYEEVPNVVKRNPPPLGDWSATRRYYYKKYQEYGHPIKPRGRIFVWHPDIAAGSLSSLMDAFRPDFVAAENNFRRARSIAEIGRGWASETALVDLVRSKFPDAVHQWRPSFLGLQSIDIFIPSINLAIEYQGEQHFRAVSIYGGEEGYIATKARDDRKRLLLEANSVTLFEWPYYKPISRSELEATLECLS</sequence>
<name>A0A501PFN6_9PROT</name>
<organism evidence="1 2">
    <name type="scientific">Emcibacter nanhaiensis</name>
    <dbReference type="NCBI Taxonomy" id="1505037"/>
    <lineage>
        <taxon>Bacteria</taxon>
        <taxon>Pseudomonadati</taxon>
        <taxon>Pseudomonadota</taxon>
        <taxon>Alphaproteobacteria</taxon>
        <taxon>Emcibacterales</taxon>
        <taxon>Emcibacteraceae</taxon>
        <taxon>Emcibacter</taxon>
    </lineage>
</organism>
<dbReference type="EMBL" id="VFIY01000015">
    <property type="protein sequence ID" value="TPD58995.1"/>
    <property type="molecule type" value="Genomic_DNA"/>
</dbReference>
<dbReference type="OrthoDB" id="1093631at2"/>
<evidence type="ECO:0000313" key="2">
    <source>
        <dbReference type="Proteomes" id="UP000319148"/>
    </source>
</evidence>
<accession>A0A501PFN6</accession>
<protein>
    <submittedName>
        <fullName evidence="1">Uncharacterized protein</fullName>
    </submittedName>
</protein>
<proteinExistence type="predicted"/>
<comment type="caution">
    <text evidence="1">The sequence shown here is derived from an EMBL/GenBank/DDBJ whole genome shotgun (WGS) entry which is preliminary data.</text>
</comment>
<gene>
    <name evidence="1" type="ORF">FIV46_12220</name>
</gene>
<evidence type="ECO:0000313" key="1">
    <source>
        <dbReference type="EMBL" id="TPD58995.1"/>
    </source>
</evidence>
<keyword evidence="2" id="KW-1185">Reference proteome</keyword>
<dbReference type="AlphaFoldDB" id="A0A501PFN6"/>
<dbReference type="Proteomes" id="UP000319148">
    <property type="component" value="Unassembled WGS sequence"/>
</dbReference>
<dbReference type="RefSeq" id="WP_139941214.1">
    <property type="nucleotide sequence ID" value="NZ_JBHSYP010000002.1"/>
</dbReference>